<evidence type="ECO:0000313" key="2">
    <source>
        <dbReference type="Proteomes" id="UP001060170"/>
    </source>
</evidence>
<comment type="caution">
    <text evidence="1">The sequence shown here is derived from an EMBL/GenBank/DDBJ whole genome shotgun (WGS) entry which is preliminary data.</text>
</comment>
<sequence length="82" mass="9742">MRKVFSSPSDSVMKKDQFKFLDFIQELEFLIRFNSVSHSFFHSSSSRLLPLMVEPSQGVFMDWFSENPARFNPHTFKFDWIG</sequence>
<reference evidence="2" key="2">
    <citation type="journal article" date="2018" name="Mol. Plant Microbe Interact.">
        <title>Genome sequence resources for the wheat stripe rust pathogen (Puccinia striiformis f. sp. tritici) and the barley stripe rust pathogen (Puccinia striiformis f. sp. hordei).</title>
        <authorList>
            <person name="Xia C."/>
            <person name="Wang M."/>
            <person name="Yin C."/>
            <person name="Cornejo O.E."/>
            <person name="Hulbert S.H."/>
            <person name="Chen X."/>
        </authorList>
    </citation>
    <scope>NUCLEOTIDE SEQUENCE [LARGE SCALE GENOMIC DNA]</scope>
    <source>
        <strain evidence="2">93-210</strain>
    </source>
</reference>
<reference evidence="1 2" key="3">
    <citation type="journal article" date="2022" name="Microbiol. Spectr.">
        <title>Folding features and dynamics of 3D genome architecture in plant fungal pathogens.</title>
        <authorList>
            <person name="Xia C."/>
        </authorList>
    </citation>
    <scope>NUCLEOTIDE SEQUENCE [LARGE SCALE GENOMIC DNA]</scope>
    <source>
        <strain evidence="1 2">93-210</strain>
    </source>
</reference>
<evidence type="ECO:0000313" key="1">
    <source>
        <dbReference type="EMBL" id="KAI7953984.1"/>
    </source>
</evidence>
<name>A0ACC0EHN9_9BASI</name>
<protein>
    <submittedName>
        <fullName evidence="1">Uncharacterized protein</fullName>
    </submittedName>
</protein>
<gene>
    <name evidence="1" type="ORF">MJO28_006531</name>
</gene>
<proteinExistence type="predicted"/>
<keyword evidence="2" id="KW-1185">Reference proteome</keyword>
<organism evidence="1 2">
    <name type="scientific">Puccinia striiformis f. sp. tritici</name>
    <dbReference type="NCBI Taxonomy" id="168172"/>
    <lineage>
        <taxon>Eukaryota</taxon>
        <taxon>Fungi</taxon>
        <taxon>Dikarya</taxon>
        <taxon>Basidiomycota</taxon>
        <taxon>Pucciniomycotina</taxon>
        <taxon>Pucciniomycetes</taxon>
        <taxon>Pucciniales</taxon>
        <taxon>Pucciniaceae</taxon>
        <taxon>Puccinia</taxon>
    </lineage>
</organism>
<dbReference type="Proteomes" id="UP001060170">
    <property type="component" value="Chromosome 6"/>
</dbReference>
<accession>A0ACC0EHN9</accession>
<dbReference type="EMBL" id="CM045870">
    <property type="protein sequence ID" value="KAI7953984.1"/>
    <property type="molecule type" value="Genomic_DNA"/>
</dbReference>
<reference evidence="2" key="1">
    <citation type="journal article" date="2018" name="BMC Genomics">
        <title>Genomic insights into host adaptation between the wheat stripe rust pathogen (Puccinia striiformis f. sp. tritici) and the barley stripe rust pathogen (Puccinia striiformis f. sp. hordei).</title>
        <authorList>
            <person name="Xia C."/>
            <person name="Wang M."/>
            <person name="Yin C."/>
            <person name="Cornejo O.E."/>
            <person name="Hulbert S.H."/>
            <person name="Chen X."/>
        </authorList>
    </citation>
    <scope>NUCLEOTIDE SEQUENCE [LARGE SCALE GENOMIC DNA]</scope>
    <source>
        <strain evidence="2">93-210</strain>
    </source>
</reference>